<name>A0ACC0EKP4_9BASI</name>
<accession>A0ACC0EKP4</accession>
<reference evidence="1 2" key="3">
    <citation type="journal article" date="2022" name="Microbiol. Spectr.">
        <title>Folding features and dynamics of 3D genome architecture in plant fungal pathogens.</title>
        <authorList>
            <person name="Xia C."/>
        </authorList>
    </citation>
    <scope>NUCLEOTIDE SEQUENCE [LARGE SCALE GENOMIC DNA]</scope>
    <source>
        <strain evidence="1 2">93-210</strain>
    </source>
</reference>
<dbReference type="EMBL" id="CM045870">
    <property type="protein sequence ID" value="KAI7953981.1"/>
    <property type="molecule type" value="Genomic_DNA"/>
</dbReference>
<protein>
    <submittedName>
        <fullName evidence="1">Uncharacterized protein</fullName>
    </submittedName>
</protein>
<gene>
    <name evidence="1" type="ORF">MJO28_006528</name>
</gene>
<reference evidence="2" key="2">
    <citation type="journal article" date="2018" name="Mol. Plant Microbe Interact.">
        <title>Genome sequence resources for the wheat stripe rust pathogen (Puccinia striiformis f. sp. tritici) and the barley stripe rust pathogen (Puccinia striiformis f. sp. hordei).</title>
        <authorList>
            <person name="Xia C."/>
            <person name="Wang M."/>
            <person name="Yin C."/>
            <person name="Cornejo O.E."/>
            <person name="Hulbert S.H."/>
            <person name="Chen X."/>
        </authorList>
    </citation>
    <scope>NUCLEOTIDE SEQUENCE [LARGE SCALE GENOMIC DNA]</scope>
    <source>
        <strain evidence="2">93-210</strain>
    </source>
</reference>
<evidence type="ECO:0000313" key="2">
    <source>
        <dbReference type="Proteomes" id="UP001060170"/>
    </source>
</evidence>
<evidence type="ECO:0000313" key="1">
    <source>
        <dbReference type="EMBL" id="KAI7953981.1"/>
    </source>
</evidence>
<dbReference type="Proteomes" id="UP001060170">
    <property type="component" value="Chromosome 6"/>
</dbReference>
<sequence>MVSLSNDSLCDSFGFKSESLEVVSHGNDRLKANFFHKVGSRLANVLFDTGAGSSYVSEKFLALESLSTFSSPVPFAVTGAFAFRKEMKKKNVKIFVCTSIDDALNVLGPREKIIASLPETFSSSEPFGSKLRSALIL</sequence>
<keyword evidence="2" id="KW-1185">Reference proteome</keyword>
<reference evidence="2" key="1">
    <citation type="journal article" date="2018" name="BMC Genomics">
        <title>Genomic insights into host adaptation between the wheat stripe rust pathogen (Puccinia striiformis f. sp. tritici) and the barley stripe rust pathogen (Puccinia striiformis f. sp. hordei).</title>
        <authorList>
            <person name="Xia C."/>
            <person name="Wang M."/>
            <person name="Yin C."/>
            <person name="Cornejo O.E."/>
            <person name="Hulbert S.H."/>
            <person name="Chen X."/>
        </authorList>
    </citation>
    <scope>NUCLEOTIDE SEQUENCE [LARGE SCALE GENOMIC DNA]</scope>
    <source>
        <strain evidence="2">93-210</strain>
    </source>
</reference>
<comment type="caution">
    <text evidence="1">The sequence shown here is derived from an EMBL/GenBank/DDBJ whole genome shotgun (WGS) entry which is preliminary data.</text>
</comment>
<organism evidence="1 2">
    <name type="scientific">Puccinia striiformis f. sp. tritici</name>
    <dbReference type="NCBI Taxonomy" id="168172"/>
    <lineage>
        <taxon>Eukaryota</taxon>
        <taxon>Fungi</taxon>
        <taxon>Dikarya</taxon>
        <taxon>Basidiomycota</taxon>
        <taxon>Pucciniomycotina</taxon>
        <taxon>Pucciniomycetes</taxon>
        <taxon>Pucciniales</taxon>
        <taxon>Pucciniaceae</taxon>
        <taxon>Puccinia</taxon>
    </lineage>
</organism>
<proteinExistence type="predicted"/>